<comment type="caution">
    <text evidence="2">The sequence shown here is derived from an EMBL/GenBank/DDBJ whole genome shotgun (WGS) entry which is preliminary data.</text>
</comment>
<evidence type="ECO:0000256" key="1">
    <source>
        <dbReference type="SAM" id="Phobius"/>
    </source>
</evidence>
<protein>
    <submittedName>
        <fullName evidence="2">Uncharacterized protein</fullName>
    </submittedName>
</protein>
<keyword evidence="1" id="KW-1133">Transmembrane helix</keyword>
<sequence length="280" mass="31847">MNQNHRAKFIIKSWLIRLSMTGGFTIFTIIALWSLAATVISLAIPALILTGVFFPIKIHQWHHRIKIIVIILVSSLILWYPILSEIMLRQQHLAAKLQASGPRALNFPNKVAIYGGNIVMAAGGYLLGMPEVAKETLLLGFPGEKVRRFDSDFAMQSPRVRTALEPFIHSLAHYPPETQVVEMPATVIDWSYGEYLGDDRRVALALNAFTITATAYREPQRWRIECRGTVAIKYDPNQQPTHLLNLLGLEIVIDQSLYWGLQEAGWLHPYTAAWYWTIYH</sequence>
<gene>
    <name evidence="2" type="ORF">ENR15_13660</name>
</gene>
<dbReference type="AlphaFoldDB" id="A0A7C3VMS5"/>
<organism evidence="2">
    <name type="scientific">Planktothricoides sp. SpSt-374</name>
    <dbReference type="NCBI Taxonomy" id="2282167"/>
    <lineage>
        <taxon>Bacteria</taxon>
        <taxon>Bacillati</taxon>
        <taxon>Cyanobacteriota</taxon>
        <taxon>Cyanophyceae</taxon>
        <taxon>Oscillatoriophycideae</taxon>
        <taxon>Oscillatoriales</taxon>
        <taxon>Oscillatoriaceae</taxon>
        <taxon>Planktothricoides</taxon>
    </lineage>
</organism>
<name>A0A7C3VMS5_9CYAN</name>
<evidence type="ECO:0000313" key="2">
    <source>
        <dbReference type="EMBL" id="HGG01658.1"/>
    </source>
</evidence>
<dbReference type="EMBL" id="DSPX01000135">
    <property type="protein sequence ID" value="HGG01658.1"/>
    <property type="molecule type" value="Genomic_DNA"/>
</dbReference>
<keyword evidence="1" id="KW-0812">Transmembrane</keyword>
<accession>A0A7C3VMS5</accession>
<feature type="transmembrane region" description="Helical" evidence="1">
    <location>
        <begin position="39"/>
        <end position="58"/>
    </location>
</feature>
<proteinExistence type="predicted"/>
<reference evidence="2" key="1">
    <citation type="journal article" date="2020" name="mSystems">
        <title>Genome- and Community-Level Interaction Insights into Carbon Utilization and Element Cycling Functions of Hydrothermarchaeota in Hydrothermal Sediment.</title>
        <authorList>
            <person name="Zhou Z."/>
            <person name="Liu Y."/>
            <person name="Xu W."/>
            <person name="Pan J."/>
            <person name="Luo Z.H."/>
            <person name="Li M."/>
        </authorList>
    </citation>
    <scope>NUCLEOTIDE SEQUENCE [LARGE SCALE GENOMIC DNA]</scope>
    <source>
        <strain evidence="2">SpSt-374</strain>
    </source>
</reference>
<keyword evidence="1" id="KW-0472">Membrane</keyword>
<feature type="transmembrane region" description="Helical" evidence="1">
    <location>
        <begin position="14"/>
        <end position="33"/>
    </location>
</feature>
<feature type="transmembrane region" description="Helical" evidence="1">
    <location>
        <begin position="65"/>
        <end position="83"/>
    </location>
</feature>